<feature type="domain" description="EF-hand" evidence="4">
    <location>
        <begin position="209"/>
        <end position="244"/>
    </location>
</feature>
<accession>A0A1G7FD70</accession>
<dbReference type="Proteomes" id="UP000199245">
    <property type="component" value="Unassembled WGS sequence"/>
</dbReference>
<dbReference type="InterPro" id="IPR011992">
    <property type="entry name" value="EF-hand-dom_pair"/>
</dbReference>
<evidence type="ECO:0000256" key="1">
    <source>
        <dbReference type="ARBA" id="ARBA00022723"/>
    </source>
</evidence>
<dbReference type="InterPro" id="IPR018247">
    <property type="entry name" value="EF_Hand_1_Ca_BS"/>
</dbReference>
<dbReference type="InterPro" id="IPR002048">
    <property type="entry name" value="EF_hand_dom"/>
</dbReference>
<keyword evidence="2" id="KW-0677">Repeat</keyword>
<gene>
    <name evidence="5" type="ORF">SAMN05216337_103388</name>
</gene>
<evidence type="ECO:0000259" key="4">
    <source>
        <dbReference type="PROSITE" id="PS50222"/>
    </source>
</evidence>
<feature type="compositionally biased region" description="Basic and acidic residues" evidence="3">
    <location>
        <begin position="250"/>
        <end position="263"/>
    </location>
</feature>
<protein>
    <submittedName>
        <fullName evidence="5">EF hand</fullName>
    </submittedName>
</protein>
<dbReference type="PANTHER" id="PTHR10827:SF98">
    <property type="entry name" value="45 KDA CALCIUM-BINDING PROTEIN"/>
    <property type="match status" value="1"/>
</dbReference>
<evidence type="ECO:0000256" key="2">
    <source>
        <dbReference type="ARBA" id="ARBA00022737"/>
    </source>
</evidence>
<dbReference type="Pfam" id="PF13202">
    <property type="entry name" value="EF-hand_5"/>
    <property type="match status" value="2"/>
</dbReference>
<dbReference type="PROSITE" id="PS00018">
    <property type="entry name" value="EF_HAND_1"/>
    <property type="match status" value="3"/>
</dbReference>
<dbReference type="SUPFAM" id="SSF47473">
    <property type="entry name" value="EF-hand"/>
    <property type="match status" value="1"/>
</dbReference>
<evidence type="ECO:0000256" key="3">
    <source>
        <dbReference type="SAM" id="MobiDB-lite"/>
    </source>
</evidence>
<evidence type="ECO:0000313" key="5">
    <source>
        <dbReference type="EMBL" id="SDE73840.1"/>
    </source>
</evidence>
<dbReference type="Gene3D" id="1.10.238.10">
    <property type="entry name" value="EF-hand"/>
    <property type="match status" value="2"/>
</dbReference>
<proteinExistence type="predicted"/>
<organism evidence="5 6">
    <name type="scientific">Bradyrhizobium brasilense</name>
    <dbReference type="NCBI Taxonomy" id="1419277"/>
    <lineage>
        <taxon>Bacteria</taxon>
        <taxon>Pseudomonadati</taxon>
        <taxon>Pseudomonadota</taxon>
        <taxon>Alphaproteobacteria</taxon>
        <taxon>Hyphomicrobiales</taxon>
        <taxon>Nitrobacteraceae</taxon>
        <taxon>Bradyrhizobium</taxon>
    </lineage>
</organism>
<sequence>MLMVSSLRHAGLAGLVVACVGQPAVAQAPVAPAGSPPSPAKAAEEQLLLRLPAGQSLDRYLEQLRGEFFNLDADGDGKLTQRDVELHAAMEAVQVRSVAWMSVLRYDLDGDGFVTEDEVRRSAAYESRWARAQSVIGKSPLGGSAESTERMVTTIMALDVNKDGKVSLAEAAKFNEANQRVASLSGYAAKTRLALALETATAGELSRAAYEATGEALFRKVDTDSDGKVSQQELMEFRRTPAPPSSDPDAAQKRQHEQAELARKRQLAIDAERAVCAMPAVSEKARVVLLSAYQTESLSSVTIGSQDAVVHAGRINVEPGSDPLYVVIASFSPTIWQFGGAVERIERVVVTSLSTGGKRGDPTQGPLTGATGVARDRVSFLGRANCLTYFHELPSSGSLQAVGAVRDATGRAPDVVAAKYAVSTFNVPSGGIDTLKGQSGQGLVIRKSGGTLNIVGNPGNVVIETGPSRAHDDLQRYWPGGVVDIDPASVVASGPVTPYEVLPAQAGLVQLLANGSVTQNGAGEFVVRKKIRFPSGLHGAHSVTFLVVKGTPYPDGDPGHSCVMVEDTGEKSAGCPSR</sequence>
<name>A0A1G7FD70_9BRAD</name>
<keyword evidence="1" id="KW-0479">Metal-binding</keyword>
<evidence type="ECO:0000313" key="6">
    <source>
        <dbReference type="Proteomes" id="UP000199245"/>
    </source>
</evidence>
<dbReference type="AlphaFoldDB" id="A0A1G7FD70"/>
<reference evidence="5 6" key="1">
    <citation type="submission" date="2016-10" db="EMBL/GenBank/DDBJ databases">
        <authorList>
            <person name="de Groot N.N."/>
        </authorList>
    </citation>
    <scope>NUCLEOTIDE SEQUENCE [LARGE SCALE GENOMIC DNA]</scope>
    <source>
        <strain evidence="5 6">R5</strain>
    </source>
</reference>
<dbReference type="GO" id="GO:0017156">
    <property type="term" value="P:calcium-ion regulated exocytosis"/>
    <property type="evidence" value="ECO:0007669"/>
    <property type="project" value="TreeGrafter"/>
</dbReference>
<dbReference type="GO" id="GO:0005509">
    <property type="term" value="F:calcium ion binding"/>
    <property type="evidence" value="ECO:0007669"/>
    <property type="project" value="InterPro"/>
</dbReference>
<dbReference type="PROSITE" id="PS50222">
    <property type="entry name" value="EF_HAND_2"/>
    <property type="match status" value="1"/>
</dbReference>
<feature type="region of interest" description="Disordered" evidence="3">
    <location>
        <begin position="237"/>
        <end position="263"/>
    </location>
</feature>
<dbReference type="PANTHER" id="PTHR10827">
    <property type="entry name" value="RETICULOCALBIN"/>
    <property type="match status" value="1"/>
</dbReference>
<dbReference type="EMBL" id="FMZW01000033">
    <property type="protein sequence ID" value="SDE73840.1"/>
    <property type="molecule type" value="Genomic_DNA"/>
</dbReference>